<accession>A0A6A4FBS4</accession>
<sequence>MEIMYEPVTTPNGVSYERRCLEEHLRHNGAIGKKLTLDMLRPNTSLRAAIQDYLDKNSWAYEF</sequence>
<evidence type="ECO:0000313" key="10">
    <source>
        <dbReference type="Proteomes" id="UP000435112"/>
    </source>
</evidence>
<dbReference type="EC" id="2.3.2.27" evidence="2"/>
<keyword evidence="9" id="KW-1185">Reference proteome</keyword>
<evidence type="ECO:0000256" key="1">
    <source>
        <dbReference type="ARBA" id="ARBA00000900"/>
    </source>
</evidence>
<dbReference type="Pfam" id="PF04564">
    <property type="entry name" value="U-box"/>
    <property type="match status" value="1"/>
</dbReference>
<dbReference type="Proteomes" id="UP000435112">
    <property type="component" value="Unassembled WGS sequence"/>
</dbReference>
<gene>
    <name evidence="7" type="ORF">PR002_g11879</name>
    <name evidence="8" type="ORF">PR003_g11370</name>
</gene>
<evidence type="ECO:0000259" key="6">
    <source>
        <dbReference type="PROSITE" id="PS51698"/>
    </source>
</evidence>
<dbReference type="EMBL" id="QXFT01000653">
    <property type="protein sequence ID" value="KAE9338694.1"/>
    <property type="molecule type" value="Genomic_DNA"/>
</dbReference>
<dbReference type="SMART" id="SM00504">
    <property type="entry name" value="Ubox"/>
    <property type="match status" value="1"/>
</dbReference>
<dbReference type="GO" id="GO:0005737">
    <property type="term" value="C:cytoplasm"/>
    <property type="evidence" value="ECO:0007669"/>
    <property type="project" value="TreeGrafter"/>
</dbReference>
<dbReference type="Proteomes" id="UP000434957">
    <property type="component" value="Unassembled WGS sequence"/>
</dbReference>
<protein>
    <recommendedName>
        <fullName evidence="2">RING-type E3 ubiquitin transferase</fullName>
        <ecNumber evidence="2">2.3.2.27</ecNumber>
    </recommendedName>
</protein>
<dbReference type="SUPFAM" id="SSF57850">
    <property type="entry name" value="RING/U-box"/>
    <property type="match status" value="1"/>
</dbReference>
<dbReference type="PANTHER" id="PTHR46803:SF2">
    <property type="entry name" value="E3 UBIQUITIN-PROTEIN LIGASE CHIP"/>
    <property type="match status" value="1"/>
</dbReference>
<dbReference type="GO" id="GO:0061630">
    <property type="term" value="F:ubiquitin protein ligase activity"/>
    <property type="evidence" value="ECO:0007669"/>
    <property type="project" value="UniProtKB-EC"/>
</dbReference>
<evidence type="ECO:0000313" key="8">
    <source>
        <dbReference type="EMBL" id="KAE9338694.1"/>
    </source>
</evidence>
<dbReference type="Gene3D" id="3.30.40.10">
    <property type="entry name" value="Zinc/RING finger domain, C3HC4 (zinc finger)"/>
    <property type="match status" value="1"/>
</dbReference>
<dbReference type="GO" id="GO:0051087">
    <property type="term" value="F:protein-folding chaperone binding"/>
    <property type="evidence" value="ECO:0007669"/>
    <property type="project" value="TreeGrafter"/>
</dbReference>
<dbReference type="PANTHER" id="PTHR46803">
    <property type="entry name" value="E3 UBIQUITIN-PROTEIN LIGASE CHIP"/>
    <property type="match status" value="1"/>
</dbReference>
<keyword evidence="3" id="KW-0808">Transferase</keyword>
<keyword evidence="4" id="KW-0677">Repeat</keyword>
<evidence type="ECO:0000313" key="7">
    <source>
        <dbReference type="EMBL" id="KAE9022834.1"/>
    </source>
</evidence>
<evidence type="ECO:0000256" key="2">
    <source>
        <dbReference type="ARBA" id="ARBA00012483"/>
    </source>
</evidence>
<dbReference type="EMBL" id="QXFU01000726">
    <property type="protein sequence ID" value="KAE9022834.1"/>
    <property type="molecule type" value="Genomic_DNA"/>
</dbReference>
<comment type="catalytic activity">
    <reaction evidence="1">
        <text>S-ubiquitinyl-[E2 ubiquitin-conjugating enzyme]-L-cysteine + [acceptor protein]-L-lysine = [E2 ubiquitin-conjugating enzyme]-L-cysteine + N(6)-ubiquitinyl-[acceptor protein]-L-lysine.</text>
        <dbReference type="EC" id="2.3.2.27"/>
    </reaction>
</comment>
<dbReference type="GO" id="GO:0045862">
    <property type="term" value="P:positive regulation of proteolysis"/>
    <property type="evidence" value="ECO:0007669"/>
    <property type="project" value="TreeGrafter"/>
</dbReference>
<evidence type="ECO:0000256" key="3">
    <source>
        <dbReference type="ARBA" id="ARBA00022679"/>
    </source>
</evidence>
<proteinExistence type="predicted"/>
<name>A0A6A4FBS4_9STRA</name>
<dbReference type="GO" id="GO:0000209">
    <property type="term" value="P:protein polyubiquitination"/>
    <property type="evidence" value="ECO:0007669"/>
    <property type="project" value="TreeGrafter"/>
</dbReference>
<dbReference type="InterPro" id="IPR003613">
    <property type="entry name" value="Ubox_domain"/>
</dbReference>
<keyword evidence="5" id="KW-0833">Ubl conjugation pathway</keyword>
<feature type="domain" description="U-box" evidence="6">
    <location>
        <begin position="1"/>
        <end position="60"/>
    </location>
</feature>
<dbReference type="GO" id="GO:0043161">
    <property type="term" value="P:proteasome-mediated ubiquitin-dependent protein catabolic process"/>
    <property type="evidence" value="ECO:0007669"/>
    <property type="project" value="TreeGrafter"/>
</dbReference>
<dbReference type="GO" id="GO:0006515">
    <property type="term" value="P:protein quality control for misfolded or incompletely synthesized proteins"/>
    <property type="evidence" value="ECO:0007669"/>
    <property type="project" value="TreeGrafter"/>
</dbReference>
<evidence type="ECO:0000256" key="4">
    <source>
        <dbReference type="ARBA" id="ARBA00022737"/>
    </source>
</evidence>
<dbReference type="PROSITE" id="PS51698">
    <property type="entry name" value="U_BOX"/>
    <property type="match status" value="1"/>
</dbReference>
<comment type="caution">
    <text evidence="8">The sequence shown here is derived from an EMBL/GenBank/DDBJ whole genome shotgun (WGS) entry which is preliminary data.</text>
</comment>
<dbReference type="OrthoDB" id="156568at2759"/>
<dbReference type="GO" id="GO:0071218">
    <property type="term" value="P:cellular response to misfolded protein"/>
    <property type="evidence" value="ECO:0007669"/>
    <property type="project" value="TreeGrafter"/>
</dbReference>
<evidence type="ECO:0000313" key="9">
    <source>
        <dbReference type="Proteomes" id="UP000434957"/>
    </source>
</evidence>
<reference evidence="8 9" key="1">
    <citation type="submission" date="2018-08" db="EMBL/GenBank/DDBJ databases">
        <title>Genomic investigation of the strawberry pathogen Phytophthora fragariae indicates pathogenicity is determined by transcriptional variation in three key races.</title>
        <authorList>
            <person name="Adams T.M."/>
            <person name="Armitage A.D."/>
            <person name="Sobczyk M.K."/>
            <person name="Bates H.J."/>
            <person name="Dunwell J.M."/>
            <person name="Nellist C.F."/>
            <person name="Harrison R.J."/>
        </authorList>
    </citation>
    <scope>NUCLEOTIDE SEQUENCE [LARGE SCALE GENOMIC DNA]</scope>
    <source>
        <strain evidence="7 10">SCRP324</strain>
        <strain evidence="8 9">SCRP333</strain>
    </source>
</reference>
<evidence type="ECO:0000256" key="5">
    <source>
        <dbReference type="ARBA" id="ARBA00022786"/>
    </source>
</evidence>
<organism evidence="8 9">
    <name type="scientific">Phytophthora rubi</name>
    <dbReference type="NCBI Taxonomy" id="129364"/>
    <lineage>
        <taxon>Eukaryota</taxon>
        <taxon>Sar</taxon>
        <taxon>Stramenopiles</taxon>
        <taxon>Oomycota</taxon>
        <taxon>Peronosporomycetes</taxon>
        <taxon>Peronosporales</taxon>
        <taxon>Peronosporaceae</taxon>
        <taxon>Phytophthora</taxon>
    </lineage>
</organism>
<dbReference type="InterPro" id="IPR013083">
    <property type="entry name" value="Znf_RING/FYVE/PHD"/>
</dbReference>
<dbReference type="AlphaFoldDB" id="A0A6A4FBS4"/>